<feature type="signal peptide" evidence="3">
    <location>
        <begin position="1"/>
        <end position="20"/>
    </location>
</feature>
<evidence type="ECO:0000256" key="3">
    <source>
        <dbReference type="SAM" id="SignalP"/>
    </source>
</evidence>
<accession>A0A5C6DH73</accession>
<dbReference type="CDD" id="cd19988">
    <property type="entry name" value="PBP1_ABC_HAAT-like"/>
    <property type="match status" value="1"/>
</dbReference>
<evidence type="ECO:0000313" key="5">
    <source>
        <dbReference type="EMBL" id="TWU35998.1"/>
    </source>
</evidence>
<reference evidence="5 6" key="1">
    <citation type="submission" date="2019-02" db="EMBL/GenBank/DDBJ databases">
        <title>Deep-cultivation of Planctomycetes and their phenomic and genomic characterization uncovers novel biology.</title>
        <authorList>
            <person name="Wiegand S."/>
            <person name="Jogler M."/>
            <person name="Boedeker C."/>
            <person name="Pinto D."/>
            <person name="Vollmers J."/>
            <person name="Rivas-Marin E."/>
            <person name="Kohn T."/>
            <person name="Peeters S.H."/>
            <person name="Heuer A."/>
            <person name="Rast P."/>
            <person name="Oberbeckmann S."/>
            <person name="Bunk B."/>
            <person name="Jeske O."/>
            <person name="Meyerdierks A."/>
            <person name="Storesund J.E."/>
            <person name="Kallscheuer N."/>
            <person name="Luecker S."/>
            <person name="Lage O.M."/>
            <person name="Pohl T."/>
            <person name="Merkel B.J."/>
            <person name="Hornburger P."/>
            <person name="Mueller R.-W."/>
            <person name="Bruemmer F."/>
            <person name="Labrenz M."/>
            <person name="Spormann A.M."/>
            <person name="Op Den Camp H."/>
            <person name="Overmann J."/>
            <person name="Amann R."/>
            <person name="Jetten M.S.M."/>
            <person name="Mascher T."/>
            <person name="Medema M.H."/>
            <person name="Devos D.P."/>
            <person name="Kaster A.-K."/>
            <person name="Ovreas L."/>
            <person name="Rohde M."/>
            <person name="Galperin M.Y."/>
            <person name="Jogler C."/>
        </authorList>
    </citation>
    <scope>NUCLEOTIDE SEQUENCE [LARGE SCALE GENOMIC DNA]</scope>
    <source>
        <strain evidence="5 6">Poly41</strain>
    </source>
</reference>
<dbReference type="PANTHER" id="PTHR30483">
    <property type="entry name" value="LEUCINE-SPECIFIC-BINDING PROTEIN"/>
    <property type="match status" value="1"/>
</dbReference>
<dbReference type="Gene3D" id="3.40.50.2300">
    <property type="match status" value="2"/>
</dbReference>
<keyword evidence="2 3" id="KW-0732">Signal</keyword>
<feature type="domain" description="Leucine-binding protein" evidence="4">
    <location>
        <begin position="128"/>
        <end position="424"/>
    </location>
</feature>
<gene>
    <name evidence="5" type="primary">braC</name>
    <name evidence="5" type="ORF">Poly41_37500</name>
</gene>
<dbReference type="InterPro" id="IPR028082">
    <property type="entry name" value="Peripla_BP_I"/>
</dbReference>
<protein>
    <submittedName>
        <fullName evidence="5">Leucine-, isoleucine-, valine-, threonine-, and alanine-binding protein</fullName>
    </submittedName>
</protein>
<dbReference type="InterPro" id="IPR028081">
    <property type="entry name" value="Leu-bd"/>
</dbReference>
<dbReference type="OrthoDB" id="6111975at2"/>
<comment type="caution">
    <text evidence="5">The sequence shown here is derived from an EMBL/GenBank/DDBJ whole genome shotgun (WGS) entry which is preliminary data.</text>
</comment>
<dbReference type="Pfam" id="PF13458">
    <property type="entry name" value="Peripla_BP_6"/>
    <property type="match status" value="1"/>
</dbReference>
<sequence precursor="true">MRNLLFPILVLLLPALGITAEPESSPPSWQPPIPVSEHTMEVLRAINEVDAYATPNLGLKQDASYAETPSDVSPFRHVQAFKQHFLEQLQYTGPGRSKPEPEHVDSVKIGFIGPIEATVSVATGGRSHEEALGQMMLQGAQIAIDHANAAGGYLRRDVPFELVVHNDNGLWGASGNELVDMAYKENVWAALGTIDGANTHIAIRVALKAELPMMNSGDTDPTFIETNIPWVFRCISDDRQMSYLLVDYLYRKLNFDRIGIIRASNRYGRFGVREIRDSSRRLGKPIVLEMAYPVGGKDFSLQLERLKQAGAQAVVHWGDAGDGARILNQMRERGMDQPYYACDRCVADEFVKIAGDNAEGVTCLYPWNPNRDDAQLAKFREDFRARFDEDPDTYSAHGYDGMSMLLWATQVAGLNRAKIRDVLAYRDYAHEPWQGVTGEIKLSAVLDDVGEVFLAKRENGKWNFLSRDDLDLPRGYTPARDRSAGEDE</sequence>
<evidence type="ECO:0000313" key="6">
    <source>
        <dbReference type="Proteomes" id="UP000319143"/>
    </source>
</evidence>
<feature type="chain" id="PRO_5023063598" evidence="3">
    <location>
        <begin position="21"/>
        <end position="488"/>
    </location>
</feature>
<evidence type="ECO:0000256" key="1">
    <source>
        <dbReference type="ARBA" id="ARBA00010062"/>
    </source>
</evidence>
<dbReference type="SUPFAM" id="SSF53822">
    <property type="entry name" value="Periplasmic binding protein-like I"/>
    <property type="match status" value="1"/>
</dbReference>
<dbReference type="InterPro" id="IPR051010">
    <property type="entry name" value="BCAA_transport"/>
</dbReference>
<organism evidence="5 6">
    <name type="scientific">Novipirellula artificiosorum</name>
    <dbReference type="NCBI Taxonomy" id="2528016"/>
    <lineage>
        <taxon>Bacteria</taxon>
        <taxon>Pseudomonadati</taxon>
        <taxon>Planctomycetota</taxon>
        <taxon>Planctomycetia</taxon>
        <taxon>Pirellulales</taxon>
        <taxon>Pirellulaceae</taxon>
        <taxon>Novipirellula</taxon>
    </lineage>
</organism>
<dbReference type="AlphaFoldDB" id="A0A5C6DH73"/>
<name>A0A5C6DH73_9BACT</name>
<evidence type="ECO:0000256" key="2">
    <source>
        <dbReference type="ARBA" id="ARBA00022729"/>
    </source>
</evidence>
<comment type="similarity">
    <text evidence="1">Belongs to the leucine-binding protein family.</text>
</comment>
<dbReference type="EMBL" id="SJPV01000006">
    <property type="protein sequence ID" value="TWU35998.1"/>
    <property type="molecule type" value="Genomic_DNA"/>
</dbReference>
<dbReference type="PANTHER" id="PTHR30483:SF6">
    <property type="entry name" value="PERIPLASMIC BINDING PROTEIN OF ABC TRANSPORTER FOR NATURAL AMINO ACIDS"/>
    <property type="match status" value="1"/>
</dbReference>
<evidence type="ECO:0000259" key="4">
    <source>
        <dbReference type="Pfam" id="PF13458"/>
    </source>
</evidence>
<dbReference type="Proteomes" id="UP000319143">
    <property type="component" value="Unassembled WGS sequence"/>
</dbReference>
<dbReference type="RefSeq" id="WP_146528055.1">
    <property type="nucleotide sequence ID" value="NZ_SJPV01000006.1"/>
</dbReference>
<keyword evidence="6" id="KW-1185">Reference proteome</keyword>
<proteinExistence type="inferred from homology"/>